<dbReference type="GO" id="GO:0030497">
    <property type="term" value="P:fatty acid elongation"/>
    <property type="evidence" value="ECO:0007669"/>
    <property type="project" value="TreeGrafter"/>
</dbReference>
<dbReference type="Pfam" id="PF00106">
    <property type="entry name" value="adh_short"/>
    <property type="match status" value="1"/>
</dbReference>
<dbReference type="AlphaFoldDB" id="A0A316U2X7"/>
<dbReference type="GO" id="GO:0005783">
    <property type="term" value="C:endoplasmic reticulum"/>
    <property type="evidence" value="ECO:0007669"/>
    <property type="project" value="TreeGrafter"/>
</dbReference>
<dbReference type="Gene3D" id="3.40.50.720">
    <property type="entry name" value="NAD(P)-binding Rossmann-like Domain"/>
    <property type="match status" value="1"/>
</dbReference>
<organism evidence="3 4">
    <name type="scientific">Pseudomicrostroma glucosiphilum</name>
    <dbReference type="NCBI Taxonomy" id="1684307"/>
    <lineage>
        <taxon>Eukaryota</taxon>
        <taxon>Fungi</taxon>
        <taxon>Dikarya</taxon>
        <taxon>Basidiomycota</taxon>
        <taxon>Ustilaginomycotina</taxon>
        <taxon>Exobasidiomycetes</taxon>
        <taxon>Microstromatales</taxon>
        <taxon>Microstromatales incertae sedis</taxon>
        <taxon>Pseudomicrostroma</taxon>
    </lineage>
</organism>
<dbReference type="InterPro" id="IPR036291">
    <property type="entry name" value="NAD(P)-bd_dom_sf"/>
</dbReference>
<dbReference type="EMBL" id="KZ819331">
    <property type="protein sequence ID" value="PWN19540.1"/>
    <property type="molecule type" value="Genomic_DNA"/>
</dbReference>
<dbReference type="OrthoDB" id="47007at2759"/>
<protein>
    <submittedName>
        <fullName evidence="3">NAD(P)-binding protein</fullName>
    </submittedName>
</protein>
<name>A0A316U2X7_9BASI</name>
<dbReference type="PRINTS" id="PR00081">
    <property type="entry name" value="GDHRDH"/>
</dbReference>
<dbReference type="InterPro" id="IPR002347">
    <property type="entry name" value="SDR_fam"/>
</dbReference>
<dbReference type="SUPFAM" id="SSF51735">
    <property type="entry name" value="NAD(P)-binding Rossmann-fold domains"/>
    <property type="match status" value="1"/>
</dbReference>
<dbReference type="PANTHER" id="PTHR43086">
    <property type="entry name" value="VERY-LONG-CHAIN 3-OXOOACYL-COA REDUCTASE"/>
    <property type="match status" value="1"/>
</dbReference>
<dbReference type="STRING" id="1684307.A0A316U2X7"/>
<evidence type="ECO:0000256" key="1">
    <source>
        <dbReference type="ARBA" id="ARBA00022857"/>
    </source>
</evidence>
<accession>A0A316U2X7</accession>
<keyword evidence="1" id="KW-0521">NADP</keyword>
<dbReference type="GO" id="GO:0016491">
    <property type="term" value="F:oxidoreductase activity"/>
    <property type="evidence" value="ECO:0007669"/>
    <property type="project" value="UniProtKB-KW"/>
</dbReference>
<evidence type="ECO:0000313" key="4">
    <source>
        <dbReference type="Proteomes" id="UP000245942"/>
    </source>
</evidence>
<dbReference type="Proteomes" id="UP000245942">
    <property type="component" value="Unassembled WGS sequence"/>
</dbReference>
<evidence type="ECO:0000313" key="3">
    <source>
        <dbReference type="EMBL" id="PWN19540.1"/>
    </source>
</evidence>
<keyword evidence="4" id="KW-1185">Reference proteome</keyword>
<gene>
    <name evidence="3" type="ORF">BCV69DRAFT_284168</name>
</gene>
<evidence type="ECO:0000256" key="2">
    <source>
        <dbReference type="ARBA" id="ARBA00023002"/>
    </source>
</evidence>
<dbReference type="RefSeq" id="XP_025346700.1">
    <property type="nucleotide sequence ID" value="XM_025492950.1"/>
</dbReference>
<dbReference type="PANTHER" id="PTHR43086:SF2">
    <property type="entry name" value="HYDROXYSTEROID DEHYDROGENASE-LIKE PROTEIN 1"/>
    <property type="match status" value="1"/>
</dbReference>
<sequence length="291" mass="31399">MSSSSSLKRYQHGSGPHWALVTGATNGMGFEWARQLAALGFSLLLHGRSAEKLETTRQSILEGLPAGIKSEVKIRPVVADAGSNPPQMAELEAILSEGGLNLRVVVNNIGITNEEYPRLEDTSDEDVIKMATLNMIFPSLVARKTLPLLKKSQPSLMVNVSSLGAWAPSPYLSVYSGSKAYNLQFSRALYNEMILENAQVDVVAIVPGTVISGMNDGPPTSFMPLSSDWVASALSSLAPSFFSSRPGPVIVPWTPHSRGAKFLNMVPVSLADRMTRNFVKNAKEKKGKEGK</sequence>
<keyword evidence="2" id="KW-0560">Oxidoreductase</keyword>
<proteinExistence type="predicted"/>
<dbReference type="GeneID" id="37014684"/>
<reference evidence="3 4" key="1">
    <citation type="journal article" date="2018" name="Mol. Biol. Evol.">
        <title>Broad Genomic Sampling Reveals a Smut Pathogenic Ancestry of the Fungal Clade Ustilaginomycotina.</title>
        <authorList>
            <person name="Kijpornyongpan T."/>
            <person name="Mondo S.J."/>
            <person name="Barry K."/>
            <person name="Sandor L."/>
            <person name="Lee J."/>
            <person name="Lipzen A."/>
            <person name="Pangilinan J."/>
            <person name="LaButti K."/>
            <person name="Hainaut M."/>
            <person name="Henrissat B."/>
            <person name="Grigoriev I.V."/>
            <person name="Spatafora J.W."/>
            <person name="Aime M.C."/>
        </authorList>
    </citation>
    <scope>NUCLEOTIDE SEQUENCE [LARGE SCALE GENOMIC DNA]</scope>
    <source>
        <strain evidence="3 4">MCA 4718</strain>
    </source>
</reference>